<gene>
    <name evidence="4" type="ORF">GGQ61_002172</name>
</gene>
<sequence length="170" mass="17692">MSQGVVKFFNAAKGFGFISPSDGTPDIFVHISALHDSGIEGLNEGDEVSFEVERDRRSGKSSAVALSVLAYAPAGGGRGRGGGSGRSASPPPRGVSRETLGSGAGVVKWFNPAKGFGFIQPNDGGTDIFVHISAVERAGLRGLDDGQQVSFDLEQDRRSGKLAATNLRVE</sequence>
<dbReference type="EMBL" id="JACIDK010000002">
    <property type="protein sequence ID" value="MBB3891455.1"/>
    <property type="molecule type" value="Genomic_DNA"/>
</dbReference>
<feature type="domain" description="CSD" evidence="3">
    <location>
        <begin position="102"/>
        <end position="169"/>
    </location>
</feature>
<dbReference type="PRINTS" id="PR00050">
    <property type="entry name" value="COLDSHOCK"/>
</dbReference>
<dbReference type="InterPro" id="IPR012340">
    <property type="entry name" value="NA-bd_OB-fold"/>
</dbReference>
<evidence type="ECO:0000313" key="5">
    <source>
        <dbReference type="Proteomes" id="UP000530564"/>
    </source>
</evidence>
<dbReference type="SMART" id="SM00357">
    <property type="entry name" value="CSP"/>
    <property type="match status" value="2"/>
</dbReference>
<keyword evidence="5" id="KW-1185">Reference proteome</keyword>
<accession>A0A839ZY52</accession>
<dbReference type="GO" id="GO:0003676">
    <property type="term" value="F:nucleic acid binding"/>
    <property type="evidence" value="ECO:0007669"/>
    <property type="project" value="InterPro"/>
</dbReference>
<comment type="caution">
    <text evidence="4">The sequence shown here is derived from an EMBL/GenBank/DDBJ whole genome shotgun (WGS) entry which is preliminary data.</text>
</comment>
<protein>
    <submittedName>
        <fullName evidence="4">CspA family cold shock protein</fullName>
    </submittedName>
</protein>
<evidence type="ECO:0000256" key="2">
    <source>
        <dbReference type="SAM" id="MobiDB-lite"/>
    </source>
</evidence>
<dbReference type="Gene3D" id="2.40.50.140">
    <property type="entry name" value="Nucleic acid-binding proteins"/>
    <property type="match status" value="2"/>
</dbReference>
<dbReference type="InterPro" id="IPR002059">
    <property type="entry name" value="CSP_DNA-bd"/>
</dbReference>
<dbReference type="PROSITE" id="PS00352">
    <property type="entry name" value="CSD_1"/>
    <property type="match status" value="2"/>
</dbReference>
<dbReference type="InterPro" id="IPR011129">
    <property type="entry name" value="CSD"/>
</dbReference>
<evidence type="ECO:0000313" key="4">
    <source>
        <dbReference type="EMBL" id="MBB3891455.1"/>
    </source>
</evidence>
<organism evidence="4 5">
    <name type="scientific">Phenylobacterium haematophilum</name>
    <dbReference type="NCBI Taxonomy" id="98513"/>
    <lineage>
        <taxon>Bacteria</taxon>
        <taxon>Pseudomonadati</taxon>
        <taxon>Pseudomonadota</taxon>
        <taxon>Alphaproteobacteria</taxon>
        <taxon>Caulobacterales</taxon>
        <taxon>Caulobacteraceae</taxon>
        <taxon>Phenylobacterium</taxon>
    </lineage>
</organism>
<proteinExistence type="predicted"/>
<evidence type="ECO:0000256" key="1">
    <source>
        <dbReference type="RuleBase" id="RU000408"/>
    </source>
</evidence>
<dbReference type="PROSITE" id="PS51857">
    <property type="entry name" value="CSD_2"/>
    <property type="match status" value="2"/>
</dbReference>
<dbReference type="Pfam" id="PF00313">
    <property type="entry name" value="CSD"/>
    <property type="match status" value="2"/>
</dbReference>
<reference evidence="4 5" key="1">
    <citation type="submission" date="2020-08" db="EMBL/GenBank/DDBJ databases">
        <title>Genomic Encyclopedia of Type Strains, Phase IV (KMG-IV): sequencing the most valuable type-strain genomes for metagenomic binning, comparative biology and taxonomic classification.</title>
        <authorList>
            <person name="Goeker M."/>
        </authorList>
    </citation>
    <scope>NUCLEOTIDE SEQUENCE [LARGE SCALE GENOMIC DNA]</scope>
    <source>
        <strain evidence="4 5">DSM 21793</strain>
    </source>
</reference>
<dbReference type="PANTHER" id="PTHR11544">
    <property type="entry name" value="COLD SHOCK DOMAIN CONTAINING PROTEINS"/>
    <property type="match status" value="1"/>
</dbReference>
<dbReference type="Proteomes" id="UP000530564">
    <property type="component" value="Unassembled WGS sequence"/>
</dbReference>
<dbReference type="AlphaFoldDB" id="A0A839ZY52"/>
<dbReference type="InterPro" id="IPR019844">
    <property type="entry name" value="CSD_CS"/>
</dbReference>
<comment type="subcellular location">
    <subcellularLocation>
        <location evidence="1">Cytoplasm</location>
    </subcellularLocation>
</comment>
<dbReference type="GO" id="GO:0005829">
    <property type="term" value="C:cytosol"/>
    <property type="evidence" value="ECO:0007669"/>
    <property type="project" value="UniProtKB-ARBA"/>
</dbReference>
<evidence type="ECO:0000259" key="3">
    <source>
        <dbReference type="PROSITE" id="PS51857"/>
    </source>
</evidence>
<feature type="region of interest" description="Disordered" evidence="2">
    <location>
        <begin position="73"/>
        <end position="99"/>
    </location>
</feature>
<dbReference type="InterPro" id="IPR050181">
    <property type="entry name" value="Cold_shock_domain"/>
</dbReference>
<feature type="compositionally biased region" description="Gly residues" evidence="2">
    <location>
        <begin position="74"/>
        <end position="85"/>
    </location>
</feature>
<dbReference type="CDD" id="cd04458">
    <property type="entry name" value="CSP_CDS"/>
    <property type="match status" value="2"/>
</dbReference>
<feature type="domain" description="CSD" evidence="3">
    <location>
        <begin position="1"/>
        <end position="68"/>
    </location>
</feature>
<dbReference type="SUPFAM" id="SSF50249">
    <property type="entry name" value="Nucleic acid-binding proteins"/>
    <property type="match status" value="2"/>
</dbReference>
<name>A0A839ZY52_9CAUL</name>